<dbReference type="PANTHER" id="PTHR34990:SF1">
    <property type="entry name" value="UDP-2,3-DIACYLGLUCOSAMINE HYDROLASE"/>
    <property type="match status" value="1"/>
</dbReference>
<organism evidence="8 9">
    <name type="scientific">Thermoflexibacter ruber</name>
    <dbReference type="NCBI Taxonomy" id="1003"/>
    <lineage>
        <taxon>Bacteria</taxon>
        <taxon>Pseudomonadati</taxon>
        <taxon>Bacteroidota</taxon>
        <taxon>Cytophagia</taxon>
        <taxon>Cytophagales</taxon>
        <taxon>Thermoflexibacteraceae</taxon>
        <taxon>Thermoflexibacter</taxon>
    </lineage>
</organism>
<evidence type="ECO:0000256" key="6">
    <source>
        <dbReference type="ARBA" id="ARBA00023211"/>
    </source>
</evidence>
<gene>
    <name evidence="8" type="ORF">SAMN04488541_10169</name>
</gene>
<dbReference type="Proteomes" id="UP000199513">
    <property type="component" value="Unassembled WGS sequence"/>
</dbReference>
<dbReference type="AlphaFoldDB" id="A0A1I2G1L2"/>
<keyword evidence="1" id="KW-1003">Cell membrane</keyword>
<dbReference type="SUPFAM" id="SSF56300">
    <property type="entry name" value="Metallo-dependent phosphatases"/>
    <property type="match status" value="1"/>
</dbReference>
<keyword evidence="4 8" id="KW-0378">Hydrolase</keyword>
<dbReference type="PANTHER" id="PTHR34990">
    <property type="entry name" value="UDP-2,3-DIACYLGLUCOSAMINE HYDROLASE-RELATED"/>
    <property type="match status" value="1"/>
</dbReference>
<keyword evidence="9" id="KW-1185">Reference proteome</keyword>
<sequence length="269" mass="31771">MIPHIADLQGKKIYFASDFHLGVPNRKESLKRELKIIRWLDIARQDAAHIFLMGDIFDFWFEYKHVIPKGFVRFQAKVAEIVDGGVPISFFTGNHDLWMFSYFTEELGVSIYDKPQTARFQGKDFLLGHGDGLGHGDYKYKMLKKFFFQVRLFQWLFDRLMPSYFGMSFGHRWSKHSKLIKGDPPAFLGDKEFIWQYCKEVEKQWHFDYYVFGHRHFPLDLEVGGNPNAPAGRYFNIGEWVKKCTFGVFDGEKFHLKTFKNDIIEDYLA</sequence>
<dbReference type="GO" id="GO:0008758">
    <property type="term" value="F:UDP-2,3-diacylglucosamine hydrolase activity"/>
    <property type="evidence" value="ECO:0007669"/>
    <property type="project" value="TreeGrafter"/>
</dbReference>
<accession>A0A1I2G1L2</accession>
<keyword evidence="2" id="KW-0997">Cell inner membrane</keyword>
<dbReference type="Pfam" id="PF00149">
    <property type="entry name" value="Metallophos"/>
    <property type="match status" value="1"/>
</dbReference>
<dbReference type="EMBL" id="FONY01000016">
    <property type="protein sequence ID" value="SFF10666.1"/>
    <property type="molecule type" value="Genomic_DNA"/>
</dbReference>
<dbReference type="GO" id="GO:0009245">
    <property type="term" value="P:lipid A biosynthetic process"/>
    <property type="evidence" value="ECO:0007669"/>
    <property type="project" value="TreeGrafter"/>
</dbReference>
<dbReference type="OrthoDB" id="9802481at2"/>
<name>A0A1I2G1L2_9BACT</name>
<dbReference type="STRING" id="1003.SAMN04488541_10169"/>
<dbReference type="RefSeq" id="WP_091544772.1">
    <property type="nucleotide sequence ID" value="NZ_FONY01000016.1"/>
</dbReference>
<keyword evidence="3" id="KW-0479">Metal-binding</keyword>
<dbReference type="InterPro" id="IPR043461">
    <property type="entry name" value="LpxH-like"/>
</dbReference>
<reference evidence="8 9" key="1">
    <citation type="submission" date="2016-10" db="EMBL/GenBank/DDBJ databases">
        <authorList>
            <person name="de Groot N.N."/>
        </authorList>
    </citation>
    <scope>NUCLEOTIDE SEQUENCE [LARGE SCALE GENOMIC DNA]</scope>
    <source>
        <strain>GEY</strain>
        <strain evidence="9">DSM 9560</strain>
    </source>
</reference>
<proteinExistence type="predicted"/>
<evidence type="ECO:0000259" key="7">
    <source>
        <dbReference type="Pfam" id="PF00149"/>
    </source>
</evidence>
<dbReference type="Gene3D" id="3.60.21.10">
    <property type="match status" value="1"/>
</dbReference>
<evidence type="ECO:0000256" key="4">
    <source>
        <dbReference type="ARBA" id="ARBA00022801"/>
    </source>
</evidence>
<evidence type="ECO:0000313" key="8">
    <source>
        <dbReference type="EMBL" id="SFF10666.1"/>
    </source>
</evidence>
<evidence type="ECO:0000256" key="2">
    <source>
        <dbReference type="ARBA" id="ARBA00022519"/>
    </source>
</evidence>
<dbReference type="InterPro" id="IPR029052">
    <property type="entry name" value="Metallo-depent_PP-like"/>
</dbReference>
<protein>
    <submittedName>
        <fullName evidence="8">UDP-2,3-diacylglucosamine hydrolase</fullName>
    </submittedName>
</protein>
<evidence type="ECO:0000256" key="1">
    <source>
        <dbReference type="ARBA" id="ARBA00022475"/>
    </source>
</evidence>
<dbReference type="InterPro" id="IPR004843">
    <property type="entry name" value="Calcineurin-like_PHP"/>
</dbReference>
<keyword evidence="5" id="KW-0472">Membrane</keyword>
<dbReference type="CDD" id="cd07398">
    <property type="entry name" value="MPP_YbbF-LpxH"/>
    <property type="match status" value="1"/>
</dbReference>
<feature type="domain" description="Calcineurin-like phosphoesterase" evidence="7">
    <location>
        <begin position="12"/>
        <end position="216"/>
    </location>
</feature>
<keyword evidence="6" id="KW-0464">Manganese</keyword>
<evidence type="ECO:0000313" key="9">
    <source>
        <dbReference type="Proteomes" id="UP000199513"/>
    </source>
</evidence>
<evidence type="ECO:0000256" key="5">
    <source>
        <dbReference type="ARBA" id="ARBA00023136"/>
    </source>
</evidence>
<dbReference type="GO" id="GO:0046872">
    <property type="term" value="F:metal ion binding"/>
    <property type="evidence" value="ECO:0007669"/>
    <property type="project" value="UniProtKB-KW"/>
</dbReference>
<dbReference type="GO" id="GO:0016020">
    <property type="term" value="C:membrane"/>
    <property type="evidence" value="ECO:0007669"/>
    <property type="project" value="GOC"/>
</dbReference>
<evidence type="ECO:0000256" key="3">
    <source>
        <dbReference type="ARBA" id="ARBA00022723"/>
    </source>
</evidence>